<protein>
    <submittedName>
        <fullName evidence="2">Uncharacterized protein</fullName>
    </submittedName>
</protein>
<organism evidence="2 3">
    <name type="scientific">Scleropages formosus</name>
    <name type="common">Asian bonytongue</name>
    <name type="synonym">Osteoglossum formosum</name>
    <dbReference type="NCBI Taxonomy" id="113540"/>
    <lineage>
        <taxon>Eukaryota</taxon>
        <taxon>Metazoa</taxon>
        <taxon>Chordata</taxon>
        <taxon>Craniata</taxon>
        <taxon>Vertebrata</taxon>
        <taxon>Euteleostomi</taxon>
        <taxon>Actinopterygii</taxon>
        <taxon>Neopterygii</taxon>
        <taxon>Teleostei</taxon>
        <taxon>Osteoglossocephala</taxon>
        <taxon>Osteoglossomorpha</taxon>
        <taxon>Osteoglossiformes</taxon>
        <taxon>Osteoglossidae</taxon>
        <taxon>Scleropages</taxon>
    </lineage>
</organism>
<feature type="region of interest" description="Disordered" evidence="1">
    <location>
        <begin position="36"/>
        <end position="58"/>
    </location>
</feature>
<dbReference type="AlphaFoldDB" id="A0A0P7UHF3"/>
<sequence length="178" mass="20204">MVNVFICMAMHDTTAPALMAQGMTLPHFYGLPSTHRAHAGDDRRPTIRREDDNSEDDRYSGEYYSGDEFYENDSMLSGDSIGEQLKKFLKSRGNSIWILKWAVVCQYVLTWQAEGVSEGPQTNIVTKMWTMILLEATITLTVTMTMTSSHSTVTPEGHQKDDFSPPHHKVRHIQTHIV</sequence>
<gene>
    <name evidence="2" type="ORF">Z043_112031</name>
</gene>
<evidence type="ECO:0000313" key="3">
    <source>
        <dbReference type="Proteomes" id="UP000034805"/>
    </source>
</evidence>
<name>A0A0P7UHF3_SCLFO</name>
<dbReference type="EMBL" id="JARO02004068">
    <property type="protein sequence ID" value="KPP69229.1"/>
    <property type="molecule type" value="Genomic_DNA"/>
</dbReference>
<comment type="caution">
    <text evidence="2">The sequence shown here is derived from an EMBL/GenBank/DDBJ whole genome shotgun (WGS) entry which is preliminary data.</text>
</comment>
<evidence type="ECO:0000313" key="2">
    <source>
        <dbReference type="EMBL" id="KPP69229.1"/>
    </source>
</evidence>
<proteinExistence type="predicted"/>
<dbReference type="Proteomes" id="UP000034805">
    <property type="component" value="Unassembled WGS sequence"/>
</dbReference>
<evidence type="ECO:0000256" key="1">
    <source>
        <dbReference type="SAM" id="MobiDB-lite"/>
    </source>
</evidence>
<accession>A0A0P7UHF3</accession>
<reference evidence="2 3" key="1">
    <citation type="submission" date="2015-08" db="EMBL/GenBank/DDBJ databases">
        <title>The genome of the Asian arowana (Scleropages formosus).</title>
        <authorList>
            <person name="Tan M.H."/>
            <person name="Gan H.M."/>
            <person name="Croft L.J."/>
            <person name="Austin C.M."/>
        </authorList>
    </citation>
    <scope>NUCLEOTIDE SEQUENCE [LARGE SCALE GENOMIC DNA]</scope>
    <source>
        <strain evidence="2">Aro1</strain>
    </source>
</reference>
<feature type="compositionally biased region" description="Basic and acidic residues" evidence="1">
    <location>
        <begin position="38"/>
        <end position="58"/>
    </location>
</feature>